<reference evidence="1" key="1">
    <citation type="submission" date="2018-01" db="EMBL/GenBank/DDBJ databases">
        <authorList>
            <person name="Mao J.F."/>
        </authorList>
    </citation>
    <scope>NUCLEOTIDE SEQUENCE</scope>
    <source>
        <strain evidence="1">Huo1</strain>
        <tissue evidence="1">Leaf</tissue>
    </source>
</reference>
<comment type="caution">
    <text evidence="1">The sequence shown here is derived from an EMBL/GenBank/DDBJ whole genome shotgun (WGS) entry which is preliminary data.</text>
</comment>
<reference evidence="1" key="2">
    <citation type="submission" date="2020-08" db="EMBL/GenBank/DDBJ databases">
        <title>Plant Genome Project.</title>
        <authorList>
            <person name="Zhang R.-G."/>
        </authorList>
    </citation>
    <scope>NUCLEOTIDE SEQUENCE</scope>
    <source>
        <strain evidence="1">Huo1</strain>
        <tissue evidence="1">Leaf</tissue>
    </source>
</reference>
<keyword evidence="2" id="KW-1185">Reference proteome</keyword>
<gene>
    <name evidence="1" type="ORF">SASPL_151817</name>
</gene>
<dbReference type="Proteomes" id="UP000298416">
    <property type="component" value="Unassembled WGS sequence"/>
</dbReference>
<organism evidence="1">
    <name type="scientific">Salvia splendens</name>
    <name type="common">Scarlet sage</name>
    <dbReference type="NCBI Taxonomy" id="180675"/>
    <lineage>
        <taxon>Eukaryota</taxon>
        <taxon>Viridiplantae</taxon>
        <taxon>Streptophyta</taxon>
        <taxon>Embryophyta</taxon>
        <taxon>Tracheophyta</taxon>
        <taxon>Spermatophyta</taxon>
        <taxon>Magnoliopsida</taxon>
        <taxon>eudicotyledons</taxon>
        <taxon>Gunneridae</taxon>
        <taxon>Pentapetalae</taxon>
        <taxon>asterids</taxon>
        <taxon>lamiids</taxon>
        <taxon>Lamiales</taxon>
        <taxon>Lamiaceae</taxon>
        <taxon>Nepetoideae</taxon>
        <taxon>Mentheae</taxon>
        <taxon>Salviinae</taxon>
        <taxon>Salvia</taxon>
        <taxon>Salvia subgen. Calosphace</taxon>
        <taxon>core Calosphace</taxon>
    </lineage>
</organism>
<dbReference type="PANTHER" id="PTHR31549">
    <property type="entry name" value="PROTEIN, PUTATIVE (DUF247)-RELATED-RELATED"/>
    <property type="match status" value="1"/>
</dbReference>
<evidence type="ECO:0000313" key="1">
    <source>
        <dbReference type="EMBL" id="KAG6386649.1"/>
    </source>
</evidence>
<dbReference type="InterPro" id="IPR004158">
    <property type="entry name" value="DUF247_pln"/>
</dbReference>
<dbReference type="PANTHER" id="PTHR31549:SF129">
    <property type="entry name" value="DUF4220 DOMAIN-CONTAINING PROTEIN"/>
    <property type="match status" value="1"/>
</dbReference>
<dbReference type="Pfam" id="PF03140">
    <property type="entry name" value="DUF247"/>
    <property type="match status" value="1"/>
</dbReference>
<sequence length="136" mass="15655">MVNSPFRSVTDLKANGIHFRRSSSCLTDIKFTSFAFYSELRLPSFYLTDNTKVYFSNIIAFEMSPETRTDFAVTTYFNFMKALIHNANDVKVLREKGILYGLLASNEEVVEIFKSIDTYGYSNRTRGLFRNVKIGI</sequence>
<accession>A0A8X8W2D7</accession>
<name>A0A8X8W2D7_SALSN</name>
<proteinExistence type="predicted"/>
<protein>
    <submittedName>
        <fullName evidence="1">Uncharacterized protein</fullName>
    </submittedName>
</protein>
<evidence type="ECO:0000313" key="2">
    <source>
        <dbReference type="Proteomes" id="UP000298416"/>
    </source>
</evidence>
<dbReference type="EMBL" id="PNBA02000021">
    <property type="protein sequence ID" value="KAG6386649.1"/>
    <property type="molecule type" value="Genomic_DNA"/>
</dbReference>
<dbReference type="AlphaFoldDB" id="A0A8X8W2D7"/>